<dbReference type="Gene3D" id="1.10.441.10">
    <property type="entry name" value="Phosphomannose Isomerase, domain 2"/>
    <property type="match status" value="1"/>
</dbReference>
<evidence type="ECO:0000259" key="15">
    <source>
        <dbReference type="Pfam" id="PF20512"/>
    </source>
</evidence>
<evidence type="ECO:0000256" key="5">
    <source>
        <dbReference type="ARBA" id="ARBA00022723"/>
    </source>
</evidence>
<dbReference type="Pfam" id="PF01238">
    <property type="entry name" value="PMI_typeI_C"/>
    <property type="match status" value="1"/>
</dbReference>
<keyword evidence="5 9" id="KW-0479">Metal-binding</keyword>
<reference evidence="16" key="1">
    <citation type="submission" date="2023-11" db="EMBL/GenBank/DDBJ databases">
        <title>Genome assemblies of two species of porcelain crab, Petrolisthes cinctipes and Petrolisthes manimaculis (Anomura: Porcellanidae).</title>
        <authorList>
            <person name="Angst P."/>
        </authorList>
    </citation>
    <scope>NUCLEOTIDE SEQUENCE</scope>
    <source>
        <strain evidence="16">PB745_02</strain>
        <tissue evidence="16">Gill</tissue>
    </source>
</reference>
<comment type="cofactor">
    <cofactor evidence="9 10">
        <name>Zn(2+)</name>
        <dbReference type="ChEBI" id="CHEBI:29105"/>
    </cofactor>
    <text evidence="9 10">Binds 1 zinc ion per subunit.</text>
</comment>
<gene>
    <name evidence="16" type="ORF">Pmani_001148</name>
</gene>
<comment type="caution">
    <text evidence="16">The sequence shown here is derived from an EMBL/GenBank/DDBJ whole genome shotgun (WGS) entry which is preliminary data.</text>
</comment>
<dbReference type="NCBIfam" id="TIGR00218">
    <property type="entry name" value="manA"/>
    <property type="match status" value="1"/>
</dbReference>
<dbReference type="InterPro" id="IPR014710">
    <property type="entry name" value="RmlC-like_jellyroll"/>
</dbReference>
<evidence type="ECO:0000256" key="12">
    <source>
        <dbReference type="RuleBase" id="RU004248"/>
    </source>
</evidence>
<dbReference type="InterPro" id="IPR018050">
    <property type="entry name" value="Pmannose_isomerase-type1_CS"/>
</dbReference>
<dbReference type="InterPro" id="IPR046456">
    <property type="entry name" value="PMI_typeI_C"/>
</dbReference>
<evidence type="ECO:0000256" key="11">
    <source>
        <dbReference type="RuleBase" id="RU004189"/>
    </source>
</evidence>
<keyword evidence="17" id="KW-1185">Reference proteome</keyword>
<dbReference type="PANTHER" id="PTHR10309">
    <property type="entry name" value="MANNOSE-6-PHOSPHATE ISOMERASE"/>
    <property type="match status" value="1"/>
</dbReference>
<dbReference type="Gene3D" id="2.60.120.10">
    <property type="entry name" value="Jelly Rolls"/>
    <property type="match status" value="2"/>
</dbReference>
<name>A0AAE1ULN8_9EUCA</name>
<evidence type="ECO:0000256" key="7">
    <source>
        <dbReference type="ARBA" id="ARBA00023235"/>
    </source>
</evidence>
<feature type="domain" description="Phosphomannose isomerase type I catalytic" evidence="14">
    <location>
        <begin position="2"/>
        <end position="144"/>
    </location>
</feature>
<dbReference type="CDD" id="cd07011">
    <property type="entry name" value="cupin_PMI_type_I_N"/>
    <property type="match status" value="1"/>
</dbReference>
<dbReference type="InterPro" id="IPR001250">
    <property type="entry name" value="Man6P_Isoase-1"/>
</dbReference>
<dbReference type="AlphaFoldDB" id="A0AAE1ULN8"/>
<evidence type="ECO:0000256" key="4">
    <source>
        <dbReference type="ARBA" id="ARBA00011956"/>
    </source>
</evidence>
<feature type="domain" description="Phosphomannose isomerase type I C-terminal" evidence="13">
    <location>
        <begin position="317"/>
        <end position="357"/>
    </location>
</feature>
<protein>
    <recommendedName>
        <fullName evidence="4 10">Mannose-6-phosphate isomerase</fullName>
        <ecNumber evidence="4 10">5.3.1.8</ecNumber>
    </recommendedName>
</protein>
<evidence type="ECO:0000259" key="14">
    <source>
        <dbReference type="Pfam" id="PF20511"/>
    </source>
</evidence>
<comment type="pathway">
    <text evidence="2 12">Nucleotide-sugar biosynthesis; GDP-alpha-D-mannose biosynthesis; alpha-D-mannose 1-phosphate from D-fructose 6-phosphate: step 1/2.</text>
</comment>
<feature type="binding site" evidence="9">
    <location>
        <position position="103"/>
    </location>
    <ligand>
        <name>Zn(2+)</name>
        <dbReference type="ChEBI" id="CHEBI:29105"/>
    </ligand>
</feature>
<dbReference type="SUPFAM" id="SSF51182">
    <property type="entry name" value="RmlC-like cupins"/>
    <property type="match status" value="1"/>
</dbReference>
<dbReference type="PROSITE" id="PS00966">
    <property type="entry name" value="PMI_I_2"/>
    <property type="match status" value="1"/>
</dbReference>
<dbReference type="GO" id="GO:0004476">
    <property type="term" value="F:mannose-6-phosphate isomerase activity"/>
    <property type="evidence" value="ECO:0007669"/>
    <property type="project" value="UniProtKB-EC"/>
</dbReference>
<feature type="domain" description="Phosphomannose isomerase type I helical insertion" evidence="15">
    <location>
        <begin position="172"/>
        <end position="240"/>
    </location>
</feature>
<dbReference type="GO" id="GO:0008270">
    <property type="term" value="F:zinc ion binding"/>
    <property type="evidence" value="ECO:0007669"/>
    <property type="project" value="InterPro"/>
</dbReference>
<dbReference type="FunFam" id="1.10.441.10:FF:000003">
    <property type="entry name" value="Mannose-6-phosphate isomerase"/>
    <property type="match status" value="1"/>
</dbReference>
<dbReference type="FunFam" id="2.60.120.10:FF:000044">
    <property type="entry name" value="Mannose-6-phosphate isomerase"/>
    <property type="match status" value="1"/>
</dbReference>
<accession>A0AAE1ULN8</accession>
<evidence type="ECO:0000256" key="3">
    <source>
        <dbReference type="ARBA" id="ARBA00010772"/>
    </source>
</evidence>
<dbReference type="Pfam" id="PF20511">
    <property type="entry name" value="PMI_typeI_cat"/>
    <property type="match status" value="1"/>
</dbReference>
<dbReference type="GO" id="GO:0009298">
    <property type="term" value="P:GDP-mannose biosynthetic process"/>
    <property type="evidence" value="ECO:0007669"/>
    <property type="project" value="InterPro"/>
</dbReference>
<dbReference type="Pfam" id="PF20512">
    <property type="entry name" value="PMI_typeI_hel"/>
    <property type="match status" value="1"/>
</dbReference>
<dbReference type="PRINTS" id="PR00714">
    <property type="entry name" value="MAN6PISMRASE"/>
</dbReference>
<comment type="catalytic activity">
    <reaction evidence="1 10">
        <text>D-mannose 6-phosphate = D-fructose 6-phosphate</text>
        <dbReference type="Rhea" id="RHEA:12356"/>
        <dbReference type="ChEBI" id="CHEBI:58735"/>
        <dbReference type="ChEBI" id="CHEBI:61527"/>
        <dbReference type="EC" id="5.3.1.8"/>
    </reaction>
</comment>
<keyword evidence="7 10" id="KW-0413">Isomerase</keyword>
<dbReference type="GO" id="GO:0005829">
    <property type="term" value="C:cytosol"/>
    <property type="evidence" value="ECO:0007669"/>
    <property type="project" value="TreeGrafter"/>
</dbReference>
<dbReference type="PIRSF" id="PIRSF001480">
    <property type="entry name" value="Mannose-6-phosphate_isomerase"/>
    <property type="match status" value="1"/>
</dbReference>
<evidence type="ECO:0000313" key="16">
    <source>
        <dbReference type="EMBL" id="KAK4328472.1"/>
    </source>
</evidence>
<feature type="binding site" evidence="9">
    <location>
        <position position="128"/>
    </location>
    <ligand>
        <name>Zn(2+)</name>
        <dbReference type="ChEBI" id="CHEBI:29105"/>
    </ligand>
</feature>
<feature type="binding site" evidence="9">
    <location>
        <position position="101"/>
    </location>
    <ligand>
        <name>Zn(2+)</name>
        <dbReference type="ChEBI" id="CHEBI:29105"/>
    </ligand>
</feature>
<dbReference type="InterPro" id="IPR016305">
    <property type="entry name" value="Mannose-6-P_Isomerase"/>
</dbReference>
<comment type="similarity">
    <text evidence="3 11">Belongs to the mannose-6-phosphate isomerase type 1 family.</text>
</comment>
<dbReference type="Proteomes" id="UP001292094">
    <property type="component" value="Unassembled WGS sequence"/>
</dbReference>
<evidence type="ECO:0000256" key="10">
    <source>
        <dbReference type="RuleBase" id="RU000611"/>
    </source>
</evidence>
<feature type="binding site" evidence="9">
    <location>
        <position position="259"/>
    </location>
    <ligand>
        <name>Zn(2+)</name>
        <dbReference type="ChEBI" id="CHEBI:29105"/>
    </ligand>
</feature>
<evidence type="ECO:0000256" key="2">
    <source>
        <dbReference type="ARBA" id="ARBA00004666"/>
    </source>
</evidence>
<evidence type="ECO:0000256" key="8">
    <source>
        <dbReference type="PIRSR" id="PIRSR001480-1"/>
    </source>
</evidence>
<dbReference type="GO" id="GO:0005975">
    <property type="term" value="P:carbohydrate metabolic process"/>
    <property type="evidence" value="ECO:0007669"/>
    <property type="project" value="InterPro"/>
</dbReference>
<dbReference type="InterPro" id="IPR046458">
    <property type="entry name" value="PMI_typeI_hel"/>
</dbReference>
<dbReference type="PROSITE" id="PS00965">
    <property type="entry name" value="PMI_I_1"/>
    <property type="match status" value="1"/>
</dbReference>
<evidence type="ECO:0000256" key="6">
    <source>
        <dbReference type="ARBA" id="ARBA00022833"/>
    </source>
</evidence>
<dbReference type="PANTHER" id="PTHR10309:SF0">
    <property type="entry name" value="MANNOSE-6-PHOSPHATE ISOMERASE"/>
    <property type="match status" value="1"/>
</dbReference>
<organism evidence="16 17">
    <name type="scientific">Petrolisthes manimaculis</name>
    <dbReference type="NCBI Taxonomy" id="1843537"/>
    <lineage>
        <taxon>Eukaryota</taxon>
        <taxon>Metazoa</taxon>
        <taxon>Ecdysozoa</taxon>
        <taxon>Arthropoda</taxon>
        <taxon>Crustacea</taxon>
        <taxon>Multicrustacea</taxon>
        <taxon>Malacostraca</taxon>
        <taxon>Eumalacostraca</taxon>
        <taxon>Eucarida</taxon>
        <taxon>Decapoda</taxon>
        <taxon>Pleocyemata</taxon>
        <taxon>Anomura</taxon>
        <taxon>Galatheoidea</taxon>
        <taxon>Porcellanidae</taxon>
        <taxon>Petrolisthes</taxon>
    </lineage>
</organism>
<dbReference type="EC" id="5.3.1.8" evidence="4 10"/>
<evidence type="ECO:0000256" key="9">
    <source>
        <dbReference type="PIRSR" id="PIRSR001480-2"/>
    </source>
</evidence>
<evidence type="ECO:0000313" key="17">
    <source>
        <dbReference type="Proteomes" id="UP001292094"/>
    </source>
</evidence>
<dbReference type="InterPro" id="IPR046457">
    <property type="entry name" value="PMI_typeI_cat"/>
</dbReference>
<dbReference type="EMBL" id="JAWZYT010000075">
    <property type="protein sequence ID" value="KAK4328472.1"/>
    <property type="molecule type" value="Genomic_DNA"/>
</dbReference>
<dbReference type="InterPro" id="IPR011051">
    <property type="entry name" value="RmlC_Cupin_sf"/>
</dbReference>
<evidence type="ECO:0000259" key="13">
    <source>
        <dbReference type="Pfam" id="PF01238"/>
    </source>
</evidence>
<sequence>MELECAVQKYAWGVCGMDSSVAQLVKAVQPDLEVTDDQPFAELWMGTHPSGPSVIKGSGETLGEYIRHQPGVLGFPVIEKFGEQLPFLFKVLSVNQALSIQAHPNKKHAEELHSARPEVYKDPNHKPEMTIALTPFQALCGFRPAQEIARHLKDLPELRQVVGEDAAQSFTENPGEETLKTCFSTMMNASIDTISQALTQLLDRFSQMDDGEGRDLLRELFQRLHDKYPGDVGCFSIYLLNYVLLQPGEAMFLGPNVIHAYLLGDCIECMACSDNVVRAGLTPKYQDVETLVEMLDYSMGPPENRKFEGFKMDDYTILYNPPVLDFAVDMIEVPSGVDQYTLRPVESASILLVVEGGAGGIETSPSAPGDAPSPPPTLQRGSVLFLPAGQSLTLRPTKQNSRLLAFRALCVL</sequence>
<proteinExistence type="inferred from homology"/>
<feature type="active site" evidence="8">
    <location>
        <position position="278"/>
    </location>
</feature>
<evidence type="ECO:0000256" key="1">
    <source>
        <dbReference type="ARBA" id="ARBA00000757"/>
    </source>
</evidence>
<keyword evidence="6 9" id="KW-0862">Zinc</keyword>